<gene>
    <name evidence="2" type="ORF">HDG69_000076</name>
</gene>
<evidence type="ECO:0000313" key="3">
    <source>
        <dbReference type="Proteomes" id="UP000757540"/>
    </source>
</evidence>
<keyword evidence="3" id="KW-1185">Reference proteome</keyword>
<dbReference type="Gene3D" id="1.10.10.10">
    <property type="entry name" value="Winged helix-like DNA-binding domain superfamily/Winged helix DNA-binding domain"/>
    <property type="match status" value="1"/>
</dbReference>
<dbReference type="InterPro" id="IPR045981">
    <property type="entry name" value="DUF5937"/>
</dbReference>
<name>A0ABX2A0Q4_9MICO</name>
<protein>
    <recommendedName>
        <fullName evidence="1">HTH crp-type domain-containing protein</fullName>
    </recommendedName>
</protein>
<dbReference type="InterPro" id="IPR012318">
    <property type="entry name" value="HTH_CRP"/>
</dbReference>
<reference evidence="2 3" key="1">
    <citation type="submission" date="2020-05" db="EMBL/GenBank/DDBJ databases">
        <title>Genomic Encyclopedia of Type Strains, Phase III (KMG-III): the genomes of soil and plant-associated and newly described type strains.</title>
        <authorList>
            <person name="Whitman W."/>
        </authorList>
    </citation>
    <scope>NUCLEOTIDE SEQUENCE [LARGE SCALE GENOMIC DNA]</scope>
    <source>
        <strain evidence="2 3">KCTC 19046</strain>
    </source>
</reference>
<dbReference type="SUPFAM" id="SSF46785">
    <property type="entry name" value="Winged helix' DNA-binding domain"/>
    <property type="match status" value="1"/>
</dbReference>
<organism evidence="2 3">
    <name type="scientific">Isoptericola halotolerans</name>
    <dbReference type="NCBI Taxonomy" id="300560"/>
    <lineage>
        <taxon>Bacteria</taxon>
        <taxon>Bacillati</taxon>
        <taxon>Actinomycetota</taxon>
        <taxon>Actinomycetes</taxon>
        <taxon>Micrococcales</taxon>
        <taxon>Promicromonosporaceae</taxon>
        <taxon>Isoptericola</taxon>
    </lineage>
</organism>
<dbReference type="PANTHER" id="PTHR43132">
    <property type="entry name" value="ARSENICAL RESISTANCE OPERON REPRESSOR ARSR-RELATED"/>
    <property type="match status" value="1"/>
</dbReference>
<feature type="domain" description="HTH crp-type" evidence="1">
    <location>
        <begin position="265"/>
        <end position="316"/>
    </location>
</feature>
<dbReference type="SMART" id="SM00419">
    <property type="entry name" value="HTH_CRP"/>
    <property type="match status" value="1"/>
</dbReference>
<sequence>MHRNVEFRLTPGDLSAIRFGISPGHELAHAVRVLGRPEYHPLHWGWVRRSRHDVPSRALGLLRLLVGPDGYVPDFLTSTPGWDLDPDEEVERLRETALEPMRVDLLKRVARTSGAEQRLLQALADDLVGTRAAVADAWQQVWDAVLAPYWLQLERLLRADVGTRSRRTTTHGLGAMVDTLHEAVTWGTDAVHVRLRLHGEVLDCAGSGLVLAPSVMAPRCAVVTEPPAQPTLFYPALGISERWADEPTGTPDALAGVLGAGRAGVLLALRAPLSTSEVAAAEGLAISTASHHLSRLRAARLVDSHREGARVVHVRTPLGEALVGG</sequence>
<dbReference type="EMBL" id="JABEZU010000001">
    <property type="protein sequence ID" value="NOV95523.1"/>
    <property type="molecule type" value="Genomic_DNA"/>
</dbReference>
<dbReference type="RefSeq" id="WP_171781812.1">
    <property type="nucleotide sequence ID" value="NZ_BAAAML010000002.1"/>
</dbReference>
<dbReference type="InterPro" id="IPR011991">
    <property type="entry name" value="ArsR-like_HTH"/>
</dbReference>
<dbReference type="InterPro" id="IPR036388">
    <property type="entry name" value="WH-like_DNA-bd_sf"/>
</dbReference>
<dbReference type="CDD" id="cd00090">
    <property type="entry name" value="HTH_ARSR"/>
    <property type="match status" value="1"/>
</dbReference>
<dbReference type="Pfam" id="PF19361">
    <property type="entry name" value="DUF5937"/>
    <property type="match status" value="1"/>
</dbReference>
<dbReference type="PANTHER" id="PTHR43132:SF6">
    <property type="entry name" value="HTH-TYPE TRANSCRIPTIONAL REPRESSOR CZRA"/>
    <property type="match status" value="1"/>
</dbReference>
<dbReference type="InterPro" id="IPR036390">
    <property type="entry name" value="WH_DNA-bd_sf"/>
</dbReference>
<dbReference type="Pfam" id="PF12840">
    <property type="entry name" value="HTH_20"/>
    <property type="match status" value="1"/>
</dbReference>
<accession>A0ABX2A0Q4</accession>
<dbReference type="InterPro" id="IPR051011">
    <property type="entry name" value="Metal_resp_trans_reg"/>
</dbReference>
<evidence type="ECO:0000259" key="1">
    <source>
        <dbReference type="SMART" id="SM00419"/>
    </source>
</evidence>
<comment type="caution">
    <text evidence="2">The sequence shown here is derived from an EMBL/GenBank/DDBJ whole genome shotgun (WGS) entry which is preliminary data.</text>
</comment>
<proteinExistence type="predicted"/>
<dbReference type="Proteomes" id="UP000757540">
    <property type="component" value="Unassembled WGS sequence"/>
</dbReference>
<evidence type="ECO:0000313" key="2">
    <source>
        <dbReference type="EMBL" id="NOV95523.1"/>
    </source>
</evidence>